<accession>A0A1M6KT90</accession>
<dbReference type="Proteomes" id="UP000184474">
    <property type="component" value="Unassembled WGS sequence"/>
</dbReference>
<dbReference type="STRING" id="156994.SAMN04488028_101698"/>
<proteinExistence type="predicted"/>
<evidence type="ECO:0000313" key="1">
    <source>
        <dbReference type="EMBL" id="SHJ62110.1"/>
    </source>
</evidence>
<evidence type="ECO:0000313" key="2">
    <source>
        <dbReference type="Proteomes" id="UP000184474"/>
    </source>
</evidence>
<name>A0A1M6KT90_REIAG</name>
<protein>
    <submittedName>
        <fullName evidence="1">Uncharacterized protein</fullName>
    </submittedName>
</protein>
<organism evidence="1 2">
    <name type="scientific">Reichenbachiella agariperforans</name>
    <dbReference type="NCBI Taxonomy" id="156994"/>
    <lineage>
        <taxon>Bacteria</taxon>
        <taxon>Pseudomonadati</taxon>
        <taxon>Bacteroidota</taxon>
        <taxon>Cytophagia</taxon>
        <taxon>Cytophagales</taxon>
        <taxon>Reichenbachiellaceae</taxon>
        <taxon>Reichenbachiella</taxon>
    </lineage>
</organism>
<gene>
    <name evidence="1" type="ORF">SAMN04488028_101698</name>
</gene>
<dbReference type="EMBL" id="FRAA01000001">
    <property type="protein sequence ID" value="SHJ62110.1"/>
    <property type="molecule type" value="Genomic_DNA"/>
</dbReference>
<dbReference type="AlphaFoldDB" id="A0A1M6KT90"/>
<sequence>MNLECSMSNIDFYPQKYRLIRNSDISGSGLHQSPHEFFTISAKPYQSIPLHTKPFLIKLSQHFEIQILDSGCFFHFQAIIL</sequence>
<reference evidence="2" key="1">
    <citation type="submission" date="2016-11" db="EMBL/GenBank/DDBJ databases">
        <authorList>
            <person name="Varghese N."/>
            <person name="Submissions S."/>
        </authorList>
    </citation>
    <scope>NUCLEOTIDE SEQUENCE [LARGE SCALE GENOMIC DNA]</scope>
    <source>
        <strain evidence="2">DSM 26134</strain>
    </source>
</reference>
<keyword evidence="2" id="KW-1185">Reference proteome</keyword>